<evidence type="ECO:0000313" key="3">
    <source>
        <dbReference type="Proteomes" id="UP001595978"/>
    </source>
</evidence>
<comment type="caution">
    <text evidence="2">The sequence shown here is derived from an EMBL/GenBank/DDBJ whole genome shotgun (WGS) entry which is preliminary data.</text>
</comment>
<keyword evidence="1" id="KW-0175">Coiled coil</keyword>
<evidence type="ECO:0000256" key="1">
    <source>
        <dbReference type="SAM" id="Coils"/>
    </source>
</evidence>
<gene>
    <name evidence="2" type="ORF">ACFPOH_00895</name>
</gene>
<dbReference type="EMBL" id="JBHSNQ010000009">
    <property type="protein sequence ID" value="MFC5540352.1"/>
    <property type="molecule type" value="Genomic_DNA"/>
</dbReference>
<organism evidence="2 3">
    <name type="scientific">Ureibacillus suwonensis</name>
    <dbReference type="NCBI Taxonomy" id="313007"/>
    <lineage>
        <taxon>Bacteria</taxon>
        <taxon>Bacillati</taxon>
        <taxon>Bacillota</taxon>
        <taxon>Bacilli</taxon>
        <taxon>Bacillales</taxon>
        <taxon>Caryophanaceae</taxon>
        <taxon>Ureibacillus</taxon>
    </lineage>
</organism>
<name>A0ABW0RBR3_9BACL</name>
<dbReference type="RefSeq" id="WP_390308587.1">
    <property type="nucleotide sequence ID" value="NZ_JBHSNQ010000009.1"/>
</dbReference>
<reference evidence="3" key="1">
    <citation type="journal article" date="2019" name="Int. J. Syst. Evol. Microbiol.">
        <title>The Global Catalogue of Microorganisms (GCM) 10K type strain sequencing project: providing services to taxonomists for standard genome sequencing and annotation.</title>
        <authorList>
            <consortium name="The Broad Institute Genomics Platform"/>
            <consortium name="The Broad Institute Genome Sequencing Center for Infectious Disease"/>
            <person name="Wu L."/>
            <person name="Ma J."/>
        </authorList>
    </citation>
    <scope>NUCLEOTIDE SEQUENCE [LARGE SCALE GENOMIC DNA]</scope>
    <source>
        <strain evidence="3">CCUG 56331</strain>
    </source>
</reference>
<keyword evidence="3" id="KW-1185">Reference proteome</keyword>
<evidence type="ECO:0000313" key="2">
    <source>
        <dbReference type="EMBL" id="MFC5540352.1"/>
    </source>
</evidence>
<accession>A0ABW0RBR3</accession>
<dbReference type="Proteomes" id="UP001595978">
    <property type="component" value="Unassembled WGS sequence"/>
</dbReference>
<protein>
    <recommendedName>
        <fullName evidence="4">DUF148 domain-containing protein</fullName>
    </recommendedName>
</protein>
<proteinExistence type="predicted"/>
<evidence type="ECO:0008006" key="4">
    <source>
        <dbReference type="Google" id="ProtNLM"/>
    </source>
</evidence>
<feature type="coiled-coil region" evidence="1">
    <location>
        <begin position="163"/>
        <end position="190"/>
    </location>
</feature>
<sequence length="201" mass="23671">MKKLFSFFICLFAFGFVLVPSEIEAHYHSSFIKEYEQLDDEKKQQVDQILNHLHEELEKLGVKIDHPNVHEIISRLDEETQQQVKAIIKDLDEGKITSEEADKKLEQLGVLPKKENCKIFENLDDETKEKGKEIMKELKSGAITREKADEKFKELGIELPKRQELNDETKEKVKQLLEEAEKEFEQIGIEFPKHHYKHLIE</sequence>